<dbReference type="RefSeq" id="XP_015663023.1">
    <property type="nucleotide sequence ID" value="XM_015797503.1"/>
</dbReference>
<dbReference type="InterPro" id="IPR009771">
    <property type="entry name" value="RIC1_C"/>
</dbReference>
<feature type="domain" description="RIC1 C-terminal alpha solenoid region" evidence="4">
    <location>
        <begin position="1148"/>
        <end position="1335"/>
    </location>
</feature>
<dbReference type="Proteomes" id="UP000037923">
    <property type="component" value="Unassembled WGS sequence"/>
</dbReference>
<organism evidence="5 6">
    <name type="scientific">Leptomonas pyrrhocoris</name>
    <name type="common">Firebug parasite</name>
    <dbReference type="NCBI Taxonomy" id="157538"/>
    <lineage>
        <taxon>Eukaryota</taxon>
        <taxon>Discoba</taxon>
        <taxon>Euglenozoa</taxon>
        <taxon>Kinetoplastea</taxon>
        <taxon>Metakinetoplastina</taxon>
        <taxon>Trypanosomatida</taxon>
        <taxon>Trypanosomatidae</taxon>
        <taxon>Leishmaniinae</taxon>
        <taxon>Leptomonas</taxon>
    </lineage>
</organism>
<dbReference type="OrthoDB" id="67540at2759"/>
<reference evidence="5 6" key="1">
    <citation type="submission" date="2015-07" db="EMBL/GenBank/DDBJ databases">
        <title>High-quality genome of monoxenous trypanosomatid Leptomonas pyrrhocoris.</title>
        <authorList>
            <person name="Flegontov P."/>
            <person name="Butenko A."/>
            <person name="Firsov S."/>
            <person name="Vlcek C."/>
            <person name="Logacheva M.D."/>
            <person name="Field M."/>
            <person name="Filatov D."/>
            <person name="Flegontova O."/>
            <person name="Gerasimov E."/>
            <person name="Jackson A.P."/>
            <person name="Kelly S."/>
            <person name="Opperdoes F."/>
            <person name="O'Reilly A."/>
            <person name="Votypka J."/>
            <person name="Yurchenko V."/>
            <person name="Lukes J."/>
        </authorList>
    </citation>
    <scope>NUCLEOTIDE SEQUENCE [LARGE SCALE GENOMIC DNA]</scope>
    <source>
        <strain evidence="5">H10</strain>
    </source>
</reference>
<evidence type="ECO:0000256" key="2">
    <source>
        <dbReference type="ARBA" id="ARBA00023136"/>
    </source>
</evidence>
<dbReference type="GO" id="GO:0000139">
    <property type="term" value="C:Golgi membrane"/>
    <property type="evidence" value="ECO:0007669"/>
    <property type="project" value="TreeGrafter"/>
</dbReference>
<comment type="subcellular location">
    <subcellularLocation>
        <location evidence="1">Membrane</location>
    </subcellularLocation>
</comment>
<feature type="compositionally biased region" description="Gly residues" evidence="3">
    <location>
        <begin position="1347"/>
        <end position="1357"/>
    </location>
</feature>
<evidence type="ECO:0000256" key="1">
    <source>
        <dbReference type="ARBA" id="ARBA00004370"/>
    </source>
</evidence>
<sequence>MQLCSGAVNVHRRDDVCEDGETVQSMAVSPNNSVLAVVTQMHLHFWTAGPKTVYLTSLLVPGTSLDDNPAMFVIWRPRQGNQLAVVTSRQVVFFEADINLTAGEFLERVDTQRSACFLHHTDSASRVCYSSEIRIEAGLTTAAAAAGPYAFLVTTTAGVVYVVGWHQQDVLHQWTTVGLQENGHFFSSSAAHEEETNAAVTAAASALNTTSAAVTPSSIASLAALRGPVGAHPAPSVLRVDPLQRHYPPSPSQPQPDARQPSFRSEAASSLITSNHDSTSVVPARAAPLTEAFLTTTAKPRLLAGGSICPPGAAVRTGEERSYSVSPAASPTLVVAPQLTLRLVPGGAQHGSAGAEDGTVGDSPDAITTLADAEAGAKSSSFLASTVGVTDTASYSLTDSSGGAKQRRANNGELSGTILHASFLSRWKVLAFVSSSGAVLLCRPSCGTNFTHNKVQLKGCVTPIVSAHKVAMNMRHLLLAVCTQAGALSCRRVDGCSLAISATPLWKGLRGLQDRFSCSSSQSLGLISAMEWSPSEELLCVAFYKHGMVLVHYSGAVVTHHLASPASAVLLRSPGAAGLSSRRVDPNDSTAGPGKAAVGCSFVAWKPDGTRLWVAAPDQPCFFSTQLSRVLTADIVGPTSGSHTPLTLLADNALYLIAASEATGRQGVRELVLLPDEYLRDQFPLLYGAVSSDGSWVACAGRRGVLIFNRDRFSWKLASKKQEEMSFSCVADPAWLRDVAVAVPALRTDTKTYELMVFSTSSVSPSHALARVALEGKPYRLSCVHQDHRSEGYVVLVDCNQVVRVFRYDAFMDAPGAAMSSTEATPAKAYVALTPVLHLVLSGALANPLHVTPVCMRKEEDDRENPQRTKDQMELRLLLHRRGDHSLVWIRGATTAAAHGGADATTTAAVRSKPSSSDGQLPLLNAVSEPFDNAAGPSFVYRCWVDRTPPVRGTVLLTHEEEAGIVLYHVQQPTQLLPRRAARSASAGGGGAAVVEVRRMAVTPARDTELLPLCVSPFDGYMLCAGTDTSIPRQARRGPRALSVNVAAHPQLALRPVLYAHRILSLLLREAMPGGGDGGSRSGSPLRTSQRISPNSTSCGNFAATQPPSRTTSEYAPLATSQVSTAEIDGRVASFLWDRSLFLWLEYMRLNDTFESVMDYFLHTALNETPPAAVPGLGRRSAVRAVIALLRNFPEFYAVVVGCVRKLDFTRWHLVLDFLGTPTAFFRECVAHRCYAEAVHLVRVIMMGSYRPAATLSVQRLAELTGASAVVAGSGADPLAPRSHSSNGNHSIGVGSLEQASQCAIELFGLSIDNGDYTAAYDLLRFMALLEDEIGMPAAGGIDMEDGGGGGSSGADAGGHPSENFLTRWLRQLTFSGAAYDDPDAAVEESPADLAAHDGSTKPGAAKKTKNQIGNYPTLVLNAARCEPVHGGCSSEEAAEEVQRQSAVRYMFNRHKTLPAVVHQEALRLLLTGYVTQLANLMETFSLSVTDFIQAATTVVNLSTAAAADVGDSRPSNAGGGYTLHLHEVFDGLHKELGLPRSFFVPHSAAATTAWNSWIVDHQLARAKSLPGVLSATNPKVWTVAQMVLYASPQLRSSVESLHRLFRSVYVYNLAFCVLLMRKSDLISLLLSADGEAQPASAAAEETPLSVEARVDVSPATLINVLGHLEALLAVPENSGYKPFLQDVFQSLPPSALRAHVPKPAAAAAGDVPTLHADTV</sequence>
<dbReference type="GO" id="GO:0034066">
    <property type="term" value="C:Ric1-Rgp1 guanyl-nucleotide exchange factor complex"/>
    <property type="evidence" value="ECO:0007669"/>
    <property type="project" value="InterPro"/>
</dbReference>
<dbReference type="InterPro" id="IPR040096">
    <property type="entry name" value="Ric1"/>
</dbReference>
<gene>
    <name evidence="5" type="ORF">ABB37_01117</name>
</gene>
<feature type="region of interest" description="Disordered" evidence="3">
    <location>
        <begin position="241"/>
        <end position="281"/>
    </location>
</feature>
<evidence type="ECO:0000259" key="4">
    <source>
        <dbReference type="Pfam" id="PF07064"/>
    </source>
</evidence>
<dbReference type="GO" id="GO:0006886">
    <property type="term" value="P:intracellular protein transport"/>
    <property type="evidence" value="ECO:0007669"/>
    <property type="project" value="InterPro"/>
</dbReference>
<evidence type="ECO:0000256" key="3">
    <source>
        <dbReference type="SAM" id="MobiDB-lite"/>
    </source>
</evidence>
<proteinExistence type="predicted"/>
<feature type="region of interest" description="Disordered" evidence="3">
    <location>
        <begin position="1340"/>
        <end position="1360"/>
    </location>
</feature>
<evidence type="ECO:0000313" key="5">
    <source>
        <dbReference type="EMBL" id="KPA84584.1"/>
    </source>
</evidence>
<name>A0A0N0VHA0_LEPPY</name>
<feature type="region of interest" description="Disordered" evidence="3">
    <location>
        <begin position="1389"/>
        <end position="1408"/>
    </location>
</feature>
<dbReference type="GO" id="GO:0042147">
    <property type="term" value="P:retrograde transport, endosome to Golgi"/>
    <property type="evidence" value="ECO:0007669"/>
    <property type="project" value="TreeGrafter"/>
</dbReference>
<dbReference type="GeneID" id="26901412"/>
<feature type="compositionally biased region" description="Polar residues" evidence="3">
    <location>
        <begin position="267"/>
        <end position="281"/>
    </location>
</feature>
<protein>
    <recommendedName>
        <fullName evidence="4">RIC1 C-terminal alpha solenoid region domain-containing protein</fullName>
    </recommendedName>
</protein>
<dbReference type="OMA" id="MEWSPSE"/>
<dbReference type="VEuPathDB" id="TriTrypDB:LpyrH10_02_0910"/>
<evidence type="ECO:0000313" key="6">
    <source>
        <dbReference type="Proteomes" id="UP000037923"/>
    </source>
</evidence>
<accession>A0A0N0VHA0</accession>
<keyword evidence="6" id="KW-1185">Reference proteome</keyword>
<feature type="compositionally biased region" description="Polar residues" evidence="3">
    <location>
        <begin position="1085"/>
        <end position="1115"/>
    </location>
</feature>
<dbReference type="PANTHER" id="PTHR22746">
    <property type="entry name" value="RAB6A-GEF COMPLEX PARTNER PROTEIN 1"/>
    <property type="match status" value="1"/>
</dbReference>
<feature type="region of interest" description="Disordered" evidence="3">
    <location>
        <begin position="1074"/>
        <end position="1115"/>
    </location>
</feature>
<dbReference type="PANTHER" id="PTHR22746:SF10">
    <property type="entry name" value="GUANINE NUCLEOTIDE EXCHANGE FACTOR SUBUNIT RIC1"/>
    <property type="match status" value="1"/>
</dbReference>
<dbReference type="EMBL" id="LGTL01000002">
    <property type="protein sequence ID" value="KPA84584.1"/>
    <property type="molecule type" value="Genomic_DNA"/>
</dbReference>
<dbReference type="GO" id="GO:0005829">
    <property type="term" value="C:cytosol"/>
    <property type="evidence" value="ECO:0007669"/>
    <property type="project" value="TreeGrafter"/>
</dbReference>
<dbReference type="SUPFAM" id="SSF82171">
    <property type="entry name" value="DPP6 N-terminal domain-like"/>
    <property type="match status" value="1"/>
</dbReference>
<comment type="caution">
    <text evidence="5">The sequence shown here is derived from an EMBL/GenBank/DDBJ whole genome shotgun (WGS) entry which is preliminary data.</text>
</comment>
<dbReference type="Pfam" id="PF07064">
    <property type="entry name" value="RIC1"/>
    <property type="match status" value="1"/>
</dbReference>
<keyword evidence="2" id="KW-0472">Membrane</keyword>